<gene>
    <name evidence="1" type="ORF">MELLADRAFT_71109</name>
</gene>
<evidence type="ECO:0000313" key="2">
    <source>
        <dbReference type="Proteomes" id="UP000001072"/>
    </source>
</evidence>
<dbReference type="GeneID" id="18931727"/>
<protein>
    <submittedName>
        <fullName evidence="1">Uncharacterized protein</fullName>
    </submittedName>
</protein>
<keyword evidence="2" id="KW-1185">Reference proteome</keyword>
<dbReference type="HOGENOM" id="CLU_1875876_0_0_1"/>
<dbReference type="EMBL" id="GL883096">
    <property type="protein sequence ID" value="EGG09978.1"/>
    <property type="molecule type" value="Genomic_DNA"/>
</dbReference>
<dbReference type="AlphaFoldDB" id="F4RCD5"/>
<name>F4RCD5_MELLP</name>
<dbReference type="Proteomes" id="UP000001072">
    <property type="component" value="Unassembled WGS sequence"/>
</dbReference>
<dbReference type="STRING" id="747676.F4RCD5"/>
<reference evidence="2" key="1">
    <citation type="journal article" date="2011" name="Proc. Natl. Acad. Sci. U.S.A.">
        <title>Obligate biotrophy features unraveled by the genomic analysis of rust fungi.</title>
        <authorList>
            <person name="Duplessis S."/>
            <person name="Cuomo C.A."/>
            <person name="Lin Y.-C."/>
            <person name="Aerts A."/>
            <person name="Tisserant E."/>
            <person name="Veneault-Fourrey C."/>
            <person name="Joly D.L."/>
            <person name="Hacquard S."/>
            <person name="Amselem J."/>
            <person name="Cantarel B.L."/>
            <person name="Chiu R."/>
            <person name="Coutinho P.M."/>
            <person name="Feau N."/>
            <person name="Field M."/>
            <person name="Frey P."/>
            <person name="Gelhaye E."/>
            <person name="Goldberg J."/>
            <person name="Grabherr M.G."/>
            <person name="Kodira C.D."/>
            <person name="Kohler A."/>
            <person name="Kuees U."/>
            <person name="Lindquist E.A."/>
            <person name="Lucas S.M."/>
            <person name="Mago R."/>
            <person name="Mauceli E."/>
            <person name="Morin E."/>
            <person name="Murat C."/>
            <person name="Pangilinan J.L."/>
            <person name="Park R."/>
            <person name="Pearson M."/>
            <person name="Quesneville H."/>
            <person name="Rouhier N."/>
            <person name="Sakthikumar S."/>
            <person name="Salamov A.A."/>
            <person name="Schmutz J."/>
            <person name="Selles B."/>
            <person name="Shapiro H."/>
            <person name="Tanguay P."/>
            <person name="Tuskan G.A."/>
            <person name="Henrissat B."/>
            <person name="Van de Peer Y."/>
            <person name="Rouze P."/>
            <person name="Ellis J.G."/>
            <person name="Dodds P.N."/>
            <person name="Schein J.E."/>
            <person name="Zhong S."/>
            <person name="Hamelin R.C."/>
            <person name="Grigoriev I.V."/>
            <person name="Szabo L.J."/>
            <person name="Martin F."/>
        </authorList>
    </citation>
    <scope>NUCLEOTIDE SEQUENCE [LARGE SCALE GENOMIC DNA]</scope>
    <source>
        <strain evidence="2">98AG31 / pathotype 3-4-7</strain>
    </source>
</reference>
<dbReference type="RefSeq" id="XP_007407032.1">
    <property type="nucleotide sequence ID" value="XM_007406970.1"/>
</dbReference>
<accession>F4RCD5</accession>
<dbReference type="OrthoDB" id="2504261at2759"/>
<sequence>MLPSSFMNHISVPSLYRLARFERNLKLISPLTMKVTHQPASCRTFFGIGEVIGILANPGETLRSLADSKRLLEETRAEMLEQQERAQIPPKHTFSPLPGFYHREKEIKALETCLSSVPAQFHRHLWRDERRQNGPS</sequence>
<dbReference type="VEuPathDB" id="FungiDB:MELLADRAFT_71109"/>
<dbReference type="InParanoid" id="F4RCD5"/>
<dbReference type="KEGG" id="mlr:MELLADRAFT_71109"/>
<evidence type="ECO:0000313" key="1">
    <source>
        <dbReference type="EMBL" id="EGG09978.1"/>
    </source>
</evidence>
<proteinExistence type="predicted"/>
<organism evidence="2">
    <name type="scientific">Melampsora larici-populina (strain 98AG31 / pathotype 3-4-7)</name>
    <name type="common">Poplar leaf rust fungus</name>
    <dbReference type="NCBI Taxonomy" id="747676"/>
    <lineage>
        <taxon>Eukaryota</taxon>
        <taxon>Fungi</taxon>
        <taxon>Dikarya</taxon>
        <taxon>Basidiomycota</taxon>
        <taxon>Pucciniomycotina</taxon>
        <taxon>Pucciniomycetes</taxon>
        <taxon>Pucciniales</taxon>
        <taxon>Melampsoraceae</taxon>
        <taxon>Melampsora</taxon>
    </lineage>
</organism>